<evidence type="ECO:0000313" key="1">
    <source>
        <dbReference type="EMBL" id="TNV85557.1"/>
    </source>
</evidence>
<dbReference type="PROSITE" id="PS00108">
    <property type="entry name" value="PROTEIN_KINASE_ST"/>
    <property type="match status" value="1"/>
</dbReference>
<keyword evidence="2" id="KW-1185">Reference proteome</keyword>
<organism evidence="1 2">
    <name type="scientific">Halteria grandinella</name>
    <dbReference type="NCBI Taxonomy" id="5974"/>
    <lineage>
        <taxon>Eukaryota</taxon>
        <taxon>Sar</taxon>
        <taxon>Alveolata</taxon>
        <taxon>Ciliophora</taxon>
        <taxon>Intramacronucleata</taxon>
        <taxon>Spirotrichea</taxon>
        <taxon>Stichotrichia</taxon>
        <taxon>Sporadotrichida</taxon>
        <taxon>Halteriidae</taxon>
        <taxon>Halteria</taxon>
    </lineage>
</organism>
<dbReference type="GO" id="GO:0004672">
    <property type="term" value="F:protein kinase activity"/>
    <property type="evidence" value="ECO:0007669"/>
    <property type="project" value="InterPro"/>
</dbReference>
<evidence type="ECO:0000313" key="2">
    <source>
        <dbReference type="Proteomes" id="UP000785679"/>
    </source>
</evidence>
<dbReference type="EMBL" id="RRYP01001733">
    <property type="protein sequence ID" value="TNV85557.1"/>
    <property type="molecule type" value="Genomic_DNA"/>
</dbReference>
<reference evidence="1" key="1">
    <citation type="submission" date="2019-06" db="EMBL/GenBank/DDBJ databases">
        <authorList>
            <person name="Zheng W."/>
        </authorList>
    </citation>
    <scope>NUCLEOTIDE SEQUENCE</scope>
    <source>
        <strain evidence="1">QDHG01</strain>
    </source>
</reference>
<protein>
    <submittedName>
        <fullName evidence="1">Uncharacterized protein</fullName>
    </submittedName>
</protein>
<dbReference type="Proteomes" id="UP000785679">
    <property type="component" value="Unassembled WGS sequence"/>
</dbReference>
<gene>
    <name evidence="1" type="ORF">FGO68_gene11249</name>
</gene>
<comment type="caution">
    <text evidence="1">The sequence shown here is derived from an EMBL/GenBank/DDBJ whole genome shotgun (WGS) entry which is preliminary data.</text>
</comment>
<accession>A0A8J8P1V3</accession>
<dbReference type="InterPro" id="IPR008271">
    <property type="entry name" value="Ser/Thr_kinase_AS"/>
</dbReference>
<dbReference type="AlphaFoldDB" id="A0A8J8P1V3"/>
<name>A0A8J8P1V3_HALGN</name>
<proteinExistence type="predicted"/>
<sequence>MHHGDIKPENIFLSHDEHDRFLFVTTDSGSLIQLDNSVKEKKYQPTTYTPLYSSQKYKDSVKDRIPLTYNELMEEDKHQLYLTLKMQATRFEQTEFTKLILSLFSRLSTIEELYLHVISGPSIALTFSQLHLVDSNLPSNKAMAHWFYFEYCLDPWFKEVREAKFYEQNIKQEYNYHPSRIFERDEEETRKFIKFNKFFVDCHFDDVFYRSKTLPEELREKWGIQWNMSLEQYQNITKNQQNQYGMRYQWRPIGVILTRLRKNQDMKLAQEALRQVAAISESQVHLKKLMRSFPYLIEQDISKVSDPKKQDQQRLMLIQLYQYTVSLVIDEVAKGSFQNQFEVYSNSFLNPVHFPSLDELRDPSFILDSNNFPQDYISDLETEEDFIIRIRQTSGSTLLTTFKIVQMCLNRGKMLFQDFLELIGRYSVQHIVYQAEANTEKEQLSYTSSQMINEYLNFSRIKNVHSRTLWVSEQLGDKLLLKGQAWTIQSLKSPENAAQHIYNSHIQLFYEQLKRNTNYLDFRHKEFLFLGGDQAVLNYILYKPRVIEEQEQSELVFLFLLNQLLYDIGFDYKTYIEPFGTIEKIEVVKDNLGRVITAKPKGDYVPMSGSSNCKLTKFQLLCQQQDSFISFARSLDFEQFCPRLRYHIETYLNEQKNKSSLDLSNLQALLKNIQCDPQLCIELTQKYPEQSDPHWNPPSLFANQLASGTSNLWTFFSQFMMRRNLFSQYKHPPQNYSDYPSFKHQPDVVNRLYVMDMHNHKFARIQYQSERREGYLVEDDIFSIEKKLHDYIENRGELDFEEMRGYIREMATISEKQLLLKRIIFEGILDLVGLIEDKQVRSEAIGLIQYAIEYVVGHDREQLRKELKNIRSAIIAK</sequence>